<proteinExistence type="predicted"/>
<feature type="region of interest" description="Disordered" evidence="1">
    <location>
        <begin position="106"/>
        <end position="130"/>
    </location>
</feature>
<dbReference type="AlphaFoldDB" id="A0AA37GN61"/>
<keyword evidence="3" id="KW-1185">Reference proteome</keyword>
<evidence type="ECO:0000313" key="3">
    <source>
        <dbReference type="Proteomes" id="UP001055172"/>
    </source>
</evidence>
<dbReference type="EMBL" id="BPPX01000013">
    <property type="protein sequence ID" value="GJC84121.1"/>
    <property type="molecule type" value="Genomic_DNA"/>
</dbReference>
<name>A0AA37GN61_9PEZI</name>
<evidence type="ECO:0000313" key="2">
    <source>
        <dbReference type="EMBL" id="GJC84121.1"/>
    </source>
</evidence>
<sequence>MTPSQVFSPCQPLRRGRARRFASHAECQTLWITHTLRPLPADATPTPSTRYASACYSELPSGITRMLCLRFSRRRSSLDSTIEFAVLLNCAARTCTDRRLPVLFGPPKGDSGSDVGGGASTGDMPSETTLRCSPLHLKTRDRASEYFTRRRSSSIE</sequence>
<accession>A0AA37GN61</accession>
<dbReference type="Proteomes" id="UP001055172">
    <property type="component" value="Unassembled WGS sequence"/>
</dbReference>
<reference evidence="2 3" key="1">
    <citation type="submission" date="2021-07" db="EMBL/GenBank/DDBJ databases">
        <title>Genome data of Colletotrichum spaethianum.</title>
        <authorList>
            <person name="Utami Y.D."/>
            <person name="Hiruma K."/>
        </authorList>
    </citation>
    <scope>NUCLEOTIDE SEQUENCE [LARGE SCALE GENOMIC DNA]</scope>
    <source>
        <strain evidence="2 3">MAFF 242679</strain>
    </source>
</reference>
<comment type="caution">
    <text evidence="2">The sequence shown here is derived from an EMBL/GenBank/DDBJ whole genome shotgun (WGS) entry which is preliminary data.</text>
</comment>
<organism evidence="2 3">
    <name type="scientific">Colletotrichum liriopes</name>
    <dbReference type="NCBI Taxonomy" id="708192"/>
    <lineage>
        <taxon>Eukaryota</taxon>
        <taxon>Fungi</taxon>
        <taxon>Dikarya</taxon>
        <taxon>Ascomycota</taxon>
        <taxon>Pezizomycotina</taxon>
        <taxon>Sordariomycetes</taxon>
        <taxon>Hypocreomycetidae</taxon>
        <taxon>Glomerellales</taxon>
        <taxon>Glomerellaceae</taxon>
        <taxon>Colletotrichum</taxon>
        <taxon>Colletotrichum spaethianum species complex</taxon>
    </lineage>
</organism>
<evidence type="ECO:0000256" key="1">
    <source>
        <dbReference type="SAM" id="MobiDB-lite"/>
    </source>
</evidence>
<gene>
    <name evidence="2" type="ORF">ColLi_06959</name>
</gene>
<protein>
    <submittedName>
        <fullName evidence="2">Uncharacterized protein</fullName>
    </submittedName>
</protein>